<reference evidence="1" key="2">
    <citation type="submission" date="2012-12" db="EMBL/GenBank/DDBJ databases">
        <authorList>
            <consortium name="WormBase Consortium"/>
            <person name="Ghedin E."/>
            <person name="Paulini M."/>
        </authorList>
    </citation>
    <scope>NUCLEOTIDE SEQUENCE</scope>
    <source>
        <strain evidence="1">FR3</strain>
    </source>
</reference>
<reference evidence="1" key="1">
    <citation type="journal article" date="2007" name="Science">
        <title>Draft genome of the filarial nematode parasite Brugia malayi.</title>
        <authorList>
            <person name="Ghedin E."/>
            <person name="Wang S."/>
            <person name="Spiro D."/>
            <person name="Caler E."/>
            <person name="Zhao Q."/>
            <person name="Crabtree J."/>
            <person name="Allen J.E."/>
            <person name="Delcher A.L."/>
            <person name="Guiliano D.B."/>
            <person name="Miranda-Saavedra D."/>
            <person name="Angiuoli S.V."/>
            <person name="Creasy T."/>
            <person name="Amedeo P."/>
            <person name="Haas B."/>
            <person name="El-Sayed N.M."/>
            <person name="Wortman J.R."/>
            <person name="Feldblyum T."/>
            <person name="Tallon L."/>
            <person name="Schatz M."/>
            <person name="Shumway M."/>
            <person name="Koo H."/>
            <person name="Salzberg S.L."/>
            <person name="Schobel S."/>
            <person name="Pertea M."/>
            <person name="Pop M."/>
            <person name="White O."/>
            <person name="Barton G.J."/>
            <person name="Carlow C.K."/>
            <person name="Crawford M.J."/>
            <person name="Daub J."/>
            <person name="Dimmic M.W."/>
            <person name="Estes C.F."/>
            <person name="Foster J.M."/>
            <person name="Ganatra M."/>
            <person name="Gregory W.F."/>
            <person name="Johnson N.M."/>
            <person name="Jin J."/>
            <person name="Komuniecki R."/>
            <person name="Korf I."/>
            <person name="Kumar S."/>
            <person name="Laney S."/>
            <person name="Li B.W."/>
            <person name="Li W."/>
            <person name="Lindblom T.H."/>
            <person name="Lustigman S."/>
            <person name="Ma D."/>
            <person name="Maina C.V."/>
            <person name="Martin D.M."/>
            <person name="McCarter J.P."/>
            <person name="McReynolds L."/>
            <person name="Mitreva M."/>
            <person name="Nutman T.B."/>
            <person name="Parkinson J."/>
            <person name="Peregrin-Alvarez J.M."/>
            <person name="Poole C."/>
            <person name="Ren Q."/>
            <person name="Saunders L."/>
            <person name="Sluder A.E."/>
            <person name="Smith K."/>
            <person name="Stanke M."/>
            <person name="Unnasch T.R."/>
            <person name="Ware J."/>
            <person name="Wei A.D."/>
            <person name="Weil G."/>
            <person name="Williams D.J."/>
            <person name="Zhang Y."/>
            <person name="Williams S.A."/>
            <person name="Fraser-Liggett C."/>
            <person name="Slatko B."/>
            <person name="Blaxter M.L."/>
            <person name="Scott A.L."/>
        </authorList>
    </citation>
    <scope>NUCLEOTIDE SEQUENCE</scope>
    <source>
        <strain evidence="1">FR3</strain>
    </source>
</reference>
<proteinExistence type="predicted"/>
<dbReference type="AlphaFoldDB" id="A0A1I9G3T1"/>
<accession>A0A1I9G3T1</accession>
<name>A0A1I9G3T1_BRUMA</name>
<protein>
    <submittedName>
        <fullName evidence="1">Bm13519</fullName>
    </submittedName>
</protein>
<dbReference type="EMBL" id="LN856998">
    <property type="protein sequence ID" value="CDP98551.1"/>
    <property type="molecule type" value="Genomic_DNA"/>
</dbReference>
<sequence>MKCIVAAQLAEKDETDLNQSFLVRTVPACNAFPGAPRRTILEMGGWTATNYSY</sequence>
<evidence type="ECO:0000313" key="1">
    <source>
        <dbReference type="EMBL" id="CDP98551.1"/>
    </source>
</evidence>
<organism evidence="1">
    <name type="scientific">Brugia malayi</name>
    <name type="common">Filarial nematode worm</name>
    <dbReference type="NCBI Taxonomy" id="6279"/>
    <lineage>
        <taxon>Eukaryota</taxon>
        <taxon>Metazoa</taxon>
        <taxon>Ecdysozoa</taxon>
        <taxon>Nematoda</taxon>
        <taxon>Chromadorea</taxon>
        <taxon>Rhabditida</taxon>
        <taxon>Spirurina</taxon>
        <taxon>Spiruromorpha</taxon>
        <taxon>Filarioidea</taxon>
        <taxon>Onchocercidae</taxon>
        <taxon>Brugia</taxon>
    </lineage>
</organism>
<gene>
    <name evidence="1" type="primary">Bm13519</name>
    <name evidence="1" type="ORF">BM_Bm13519</name>
</gene>